<dbReference type="EMBL" id="CP011387">
    <property type="protein sequence ID" value="ANE43254.1"/>
    <property type="molecule type" value="Genomic_DNA"/>
</dbReference>
<gene>
    <name evidence="2" type="ORF">SU48_05150</name>
</gene>
<dbReference type="KEGG" id="dpu:SU48_05150"/>
<dbReference type="RefSeq" id="WP_064014316.1">
    <property type="nucleotide sequence ID" value="NZ_CP011387.1"/>
</dbReference>
<dbReference type="Proteomes" id="UP000077363">
    <property type="component" value="Chromosome"/>
</dbReference>
<protein>
    <submittedName>
        <fullName evidence="2">Uncharacterized protein</fullName>
    </submittedName>
</protein>
<evidence type="ECO:0000313" key="3">
    <source>
        <dbReference type="Proteomes" id="UP000077363"/>
    </source>
</evidence>
<dbReference type="PATRIC" id="fig|1182568.3.peg.1069"/>
<evidence type="ECO:0000256" key="1">
    <source>
        <dbReference type="SAM" id="MobiDB-lite"/>
    </source>
</evidence>
<dbReference type="STRING" id="1182568.SU48_05150"/>
<organism evidence="2 3">
    <name type="scientific">Deinococcus puniceus</name>
    <dbReference type="NCBI Taxonomy" id="1182568"/>
    <lineage>
        <taxon>Bacteria</taxon>
        <taxon>Thermotogati</taxon>
        <taxon>Deinococcota</taxon>
        <taxon>Deinococci</taxon>
        <taxon>Deinococcales</taxon>
        <taxon>Deinococcaceae</taxon>
        <taxon>Deinococcus</taxon>
    </lineage>
</organism>
<sequence>MTDAAAHAAANAEQLRMLREALEEASVTASPAPECPTSVSTDASALPCPDADQGKNLQGEPEKDAWP</sequence>
<dbReference type="AlphaFoldDB" id="A0A172T8H8"/>
<keyword evidence="3" id="KW-1185">Reference proteome</keyword>
<proteinExistence type="predicted"/>
<accession>A0A172T8H8</accession>
<evidence type="ECO:0000313" key="2">
    <source>
        <dbReference type="EMBL" id="ANE43254.1"/>
    </source>
</evidence>
<name>A0A172T8H8_9DEIO</name>
<reference evidence="2 3" key="1">
    <citation type="submission" date="2015-01" db="EMBL/GenBank/DDBJ databases">
        <title>Deinococcus puniceus/DY1/ whole genome sequencing.</title>
        <authorList>
            <person name="Kim M.K."/>
            <person name="Srinivasan S."/>
            <person name="Lee J.-J."/>
        </authorList>
    </citation>
    <scope>NUCLEOTIDE SEQUENCE [LARGE SCALE GENOMIC DNA]</scope>
    <source>
        <strain evidence="2 3">DY1</strain>
    </source>
</reference>
<feature type="region of interest" description="Disordered" evidence="1">
    <location>
        <begin position="22"/>
        <end position="67"/>
    </location>
</feature>